<keyword evidence="5" id="KW-0378">Hydrolase</keyword>
<evidence type="ECO:0000256" key="4">
    <source>
        <dbReference type="SAM" id="MobiDB-lite"/>
    </source>
</evidence>
<protein>
    <submittedName>
        <fullName evidence="5">Glycoside hydrolase family 130 protein</fullName>
    </submittedName>
</protein>
<dbReference type="InterPro" id="IPR007184">
    <property type="entry name" value="Mannoside_phosphorylase"/>
</dbReference>
<evidence type="ECO:0000256" key="1">
    <source>
        <dbReference type="ARBA" id="ARBA00022676"/>
    </source>
</evidence>
<dbReference type="InterPro" id="IPR023296">
    <property type="entry name" value="Glyco_hydro_beta-prop_sf"/>
</dbReference>
<dbReference type="PANTHER" id="PTHR34106:SF4">
    <property type="entry name" value="BLL5143 PROTEIN"/>
    <property type="match status" value="1"/>
</dbReference>
<dbReference type="Pfam" id="PF04041">
    <property type="entry name" value="Glyco_hydro_130"/>
    <property type="match status" value="1"/>
</dbReference>
<evidence type="ECO:0000313" key="6">
    <source>
        <dbReference type="Proteomes" id="UP001361239"/>
    </source>
</evidence>
<proteinExistence type="inferred from homology"/>
<dbReference type="EMBL" id="JBBHJZ010000003">
    <property type="protein sequence ID" value="MEJ5978065.1"/>
    <property type="molecule type" value="Genomic_DNA"/>
</dbReference>
<dbReference type="SUPFAM" id="SSF75005">
    <property type="entry name" value="Arabinanase/levansucrase/invertase"/>
    <property type="match status" value="1"/>
</dbReference>
<reference evidence="5 6" key="1">
    <citation type="submission" date="2024-03" db="EMBL/GenBank/DDBJ databases">
        <authorList>
            <person name="Jo J.-H."/>
        </authorList>
    </citation>
    <scope>NUCLEOTIDE SEQUENCE [LARGE SCALE GENOMIC DNA]</scope>
    <source>
        <strain evidence="5 6">PS1R-30</strain>
    </source>
</reference>
<keyword evidence="6" id="KW-1185">Reference proteome</keyword>
<name>A0ABU8RYA8_9SPHN</name>
<dbReference type="GO" id="GO:0016787">
    <property type="term" value="F:hydrolase activity"/>
    <property type="evidence" value="ECO:0007669"/>
    <property type="project" value="UniProtKB-KW"/>
</dbReference>
<evidence type="ECO:0000256" key="2">
    <source>
        <dbReference type="ARBA" id="ARBA00022679"/>
    </source>
</evidence>
<dbReference type="Gene3D" id="2.115.10.20">
    <property type="entry name" value="Glycosyl hydrolase domain, family 43"/>
    <property type="match status" value="1"/>
</dbReference>
<organism evidence="5 6">
    <name type="scientific">Novosphingobium anseongense</name>
    <dbReference type="NCBI Taxonomy" id="3133436"/>
    <lineage>
        <taxon>Bacteria</taxon>
        <taxon>Pseudomonadati</taxon>
        <taxon>Pseudomonadota</taxon>
        <taxon>Alphaproteobacteria</taxon>
        <taxon>Sphingomonadales</taxon>
        <taxon>Sphingomonadaceae</taxon>
        <taxon>Novosphingobium</taxon>
    </lineage>
</organism>
<comment type="similarity">
    <text evidence="3">Belongs to the glycosyl hydrolase 130 family.</text>
</comment>
<dbReference type="PANTHER" id="PTHR34106">
    <property type="entry name" value="GLYCOSIDASE"/>
    <property type="match status" value="1"/>
</dbReference>
<dbReference type="CDD" id="cd18613">
    <property type="entry name" value="GH130"/>
    <property type="match status" value="1"/>
</dbReference>
<evidence type="ECO:0000313" key="5">
    <source>
        <dbReference type="EMBL" id="MEJ5978065.1"/>
    </source>
</evidence>
<sequence length="446" mass="49524">MRLRAIKDEMETTPEPGSGGGLLKLHERKLMAAPSRVVIRPFHLGWQASGHSSSRAGRLVSDILALSDEQVHEEYRAILSDFSERHWQTERVFDERAKEVAETVRLPKNLSEERRRLIGAYFCHEYSYAAAALMNPSVVEHPDQSGLTGGAVRFVMSLRSVGEGHISSIAFREGIVEPDGSFDLWPQPNVATAFSLIDKSQIDSKSEVAICRHPESTLSGSVIFPITEQQSNGLEDLRLVRFVDDNGDFEWVGTYTAFNGREIRSEILHTRDFRNFTLGPIEGKAGRNKGLALFPEKLGGSYYMIGRQDGKNLYLLSSDKIDRWDDDGVLLLEPKFPWEFIQIGNCGSPILTDHGWLVLTHGVGAMRKYSIGALLLDRHIPSKVLARSEKPILSPKDSDREGYVPNVVYTCGAMKVGETLFMPYGISDSAIGFATVGIEELIASLG</sequence>
<keyword evidence="1" id="KW-0328">Glycosyltransferase</keyword>
<keyword evidence="2" id="KW-0808">Transferase</keyword>
<evidence type="ECO:0000256" key="3">
    <source>
        <dbReference type="ARBA" id="ARBA00024356"/>
    </source>
</evidence>
<accession>A0ABU8RYA8</accession>
<feature type="compositionally biased region" description="Basic and acidic residues" evidence="4">
    <location>
        <begin position="1"/>
        <end position="10"/>
    </location>
</feature>
<dbReference type="Proteomes" id="UP001361239">
    <property type="component" value="Unassembled WGS sequence"/>
</dbReference>
<comment type="caution">
    <text evidence="5">The sequence shown here is derived from an EMBL/GenBank/DDBJ whole genome shotgun (WGS) entry which is preliminary data.</text>
</comment>
<feature type="region of interest" description="Disordered" evidence="4">
    <location>
        <begin position="1"/>
        <end position="22"/>
    </location>
</feature>
<gene>
    <name evidence="5" type="ORF">WG901_15545</name>
</gene>